<evidence type="ECO:0000313" key="2">
    <source>
        <dbReference type="EMBL" id="KAF0934983.1"/>
    </source>
</evidence>
<feature type="transmembrane region" description="Helical" evidence="1">
    <location>
        <begin position="37"/>
        <end position="56"/>
    </location>
</feature>
<accession>A0A6G1FDU5</accession>
<keyword evidence="1" id="KW-0472">Membrane</keyword>
<dbReference type="EMBL" id="SPHZ02000001">
    <property type="protein sequence ID" value="KAF0934983.1"/>
    <property type="molecule type" value="Genomic_DNA"/>
</dbReference>
<protein>
    <submittedName>
        <fullName evidence="2">Uncharacterized protein</fullName>
    </submittedName>
</protein>
<organism evidence="2 3">
    <name type="scientific">Oryza meyeriana var. granulata</name>
    <dbReference type="NCBI Taxonomy" id="110450"/>
    <lineage>
        <taxon>Eukaryota</taxon>
        <taxon>Viridiplantae</taxon>
        <taxon>Streptophyta</taxon>
        <taxon>Embryophyta</taxon>
        <taxon>Tracheophyta</taxon>
        <taxon>Spermatophyta</taxon>
        <taxon>Magnoliopsida</taxon>
        <taxon>Liliopsida</taxon>
        <taxon>Poales</taxon>
        <taxon>Poaceae</taxon>
        <taxon>BOP clade</taxon>
        <taxon>Oryzoideae</taxon>
        <taxon>Oryzeae</taxon>
        <taxon>Oryzinae</taxon>
        <taxon>Oryza</taxon>
        <taxon>Oryza meyeriana</taxon>
    </lineage>
</organism>
<keyword evidence="1" id="KW-0812">Transmembrane</keyword>
<gene>
    <name evidence="2" type="ORF">E2562_029510</name>
</gene>
<reference evidence="2 3" key="1">
    <citation type="submission" date="2019-11" db="EMBL/GenBank/DDBJ databases">
        <title>Whole genome sequence of Oryza granulata.</title>
        <authorList>
            <person name="Li W."/>
        </authorList>
    </citation>
    <scope>NUCLEOTIDE SEQUENCE [LARGE SCALE GENOMIC DNA]</scope>
    <source>
        <strain evidence="3">cv. Menghai</strain>
        <tissue evidence="2">Leaf</tissue>
    </source>
</reference>
<evidence type="ECO:0000256" key="1">
    <source>
        <dbReference type="SAM" id="Phobius"/>
    </source>
</evidence>
<keyword evidence="3" id="KW-1185">Reference proteome</keyword>
<comment type="caution">
    <text evidence="2">The sequence shown here is derived from an EMBL/GenBank/DDBJ whole genome shotgun (WGS) entry which is preliminary data.</text>
</comment>
<proteinExistence type="predicted"/>
<keyword evidence="1" id="KW-1133">Transmembrane helix</keyword>
<dbReference type="AlphaFoldDB" id="A0A6G1FDU5"/>
<evidence type="ECO:0000313" key="3">
    <source>
        <dbReference type="Proteomes" id="UP000479710"/>
    </source>
</evidence>
<dbReference type="Proteomes" id="UP000479710">
    <property type="component" value="Unassembled WGS sequence"/>
</dbReference>
<name>A0A6G1FDU5_9ORYZ</name>
<sequence length="60" mass="6887">MSFHASLRNSVTQSLEHRAVLPSGSLARLQAAGHPHWLFPMSLFMMNLYVTFMKLADRER</sequence>